<evidence type="ECO:0000313" key="1">
    <source>
        <dbReference type="EMBL" id="VDM75728.1"/>
    </source>
</evidence>
<dbReference type="OrthoDB" id="4540492at2759"/>
<gene>
    <name evidence="1" type="ORF">SVUK_LOCUS10726</name>
</gene>
<dbReference type="Proteomes" id="UP000270094">
    <property type="component" value="Unassembled WGS sequence"/>
</dbReference>
<organism evidence="1 2">
    <name type="scientific">Strongylus vulgaris</name>
    <name type="common">Blood worm</name>
    <dbReference type="NCBI Taxonomy" id="40348"/>
    <lineage>
        <taxon>Eukaryota</taxon>
        <taxon>Metazoa</taxon>
        <taxon>Ecdysozoa</taxon>
        <taxon>Nematoda</taxon>
        <taxon>Chromadorea</taxon>
        <taxon>Rhabditida</taxon>
        <taxon>Rhabditina</taxon>
        <taxon>Rhabditomorpha</taxon>
        <taxon>Strongyloidea</taxon>
        <taxon>Strongylidae</taxon>
        <taxon>Strongylus</taxon>
    </lineage>
</organism>
<reference evidence="1 2" key="1">
    <citation type="submission" date="2018-11" db="EMBL/GenBank/DDBJ databases">
        <authorList>
            <consortium name="Pathogen Informatics"/>
        </authorList>
    </citation>
    <scope>NUCLEOTIDE SEQUENCE [LARGE SCALE GENOMIC DNA]</scope>
</reference>
<dbReference type="AlphaFoldDB" id="A0A3P7L9A4"/>
<dbReference type="EMBL" id="UYYB01095753">
    <property type="protein sequence ID" value="VDM75728.1"/>
    <property type="molecule type" value="Genomic_DNA"/>
</dbReference>
<sequence length="151" mass="16334">MKSGDVPIRISSACPCPSGSPNIRLALVVLSVGIASHFMLYLDSVMDNLLPAARPFLMTIYKNKDDGKVYPEVVLVKLIQYVAADIAWELMATWSQVSCRVRLGMLAATIGRFINGCGQGIVQTAGSVMLAELPPIQYRGMALATLVRFTS</sequence>
<accession>A0A3P7L9A4</accession>
<protein>
    <submittedName>
        <fullName evidence="1">Uncharacterized protein</fullName>
    </submittedName>
</protein>
<keyword evidence="2" id="KW-1185">Reference proteome</keyword>
<proteinExistence type="predicted"/>
<name>A0A3P7L9A4_STRVU</name>
<evidence type="ECO:0000313" key="2">
    <source>
        <dbReference type="Proteomes" id="UP000270094"/>
    </source>
</evidence>